<keyword evidence="2" id="KW-0808">Transferase</keyword>
<dbReference type="SMART" id="SM00220">
    <property type="entry name" value="S_TKc"/>
    <property type="match status" value="1"/>
</dbReference>
<feature type="domain" description="Protein kinase" evidence="7">
    <location>
        <begin position="257"/>
        <end position="531"/>
    </location>
</feature>
<evidence type="ECO:0000256" key="4">
    <source>
        <dbReference type="ARBA" id="ARBA00022777"/>
    </source>
</evidence>
<dbReference type="Pfam" id="PF07714">
    <property type="entry name" value="PK_Tyr_Ser-Thr"/>
    <property type="match status" value="1"/>
</dbReference>
<dbReference type="InterPro" id="IPR000719">
    <property type="entry name" value="Prot_kinase_dom"/>
</dbReference>
<dbReference type="InterPro" id="IPR011009">
    <property type="entry name" value="Kinase-like_dom_sf"/>
</dbReference>
<dbReference type="Gramene" id="EOX95150">
    <property type="protein sequence ID" value="EOX95150"/>
    <property type="gene ID" value="TCM_004704"/>
</dbReference>
<dbReference type="Gene3D" id="1.10.510.10">
    <property type="entry name" value="Transferase(Phosphotransferase) domain 1"/>
    <property type="match status" value="1"/>
</dbReference>
<keyword evidence="3" id="KW-0547">Nucleotide-binding</keyword>
<sequence length="542" mass="61586">MTTRKRRESIQRAIVVLEGEKVSTEKTGIAPLWRALKYVSNTEDEILVLTLLSVDGSGPSSSKGFHGDHQCNYTCEEYSYSRYLRQEISQRKDDYRRIFRPFYERCKSNGVKFQVKIAAGCQPMDIITEEANNAGATWIIIDSTFARHLTFRLSGTECNVTLVSDVEEAIVQNPLIARDEPESLMLMEVTHNPKSPKLMRGSTSQEEPSISHWPSTSREIEQEKMRRPLLENETAGNVSTRVSEADFMVEKPEQLSWEVIVQITNRFSTRAWNNKDKIYSTYTGYFENQSVLVKKFAAYSGGILEAEIRAALSMHHRNIMSLTGYHQSENGTILIFPLLQGVTLDRYIRAGSGRMELKFQARLKIAKGIAHGVRYMHEECPQGPVVHGDLKACNIFLGRDLQPMISGFGKATWLRFEQVSSNSKNRCIVVDSLCDESMALVKSDILSFGVLLLRLFCRTSAPEDDKRLIEWARPLMLKRKFHELLEEDSDFSDMHGIYRVMTAATACTRTKPSSRPYMTQVICLLKAEQFCAMQTSPSDSSM</sequence>
<dbReference type="PANTHER" id="PTHR47983:SF23">
    <property type="entry name" value="PROLINE-RICH RECEPTOR-LIKE PROTEIN KINASE PERK13"/>
    <property type="match status" value="1"/>
</dbReference>
<dbReference type="InParanoid" id="A0A061DR39"/>
<dbReference type="SUPFAM" id="SSF56112">
    <property type="entry name" value="Protein kinase-like (PK-like)"/>
    <property type="match status" value="1"/>
</dbReference>
<dbReference type="InterPro" id="IPR052101">
    <property type="entry name" value="Plant_StressResp_Kinase"/>
</dbReference>
<dbReference type="Proteomes" id="UP000026915">
    <property type="component" value="Chromosome 1"/>
</dbReference>
<feature type="compositionally biased region" description="Polar residues" evidence="6">
    <location>
        <begin position="201"/>
        <end position="217"/>
    </location>
</feature>
<dbReference type="eggNOG" id="KOG1187">
    <property type="taxonomic scope" value="Eukaryota"/>
</dbReference>
<name>A0A061DR39_THECC</name>
<proteinExistence type="predicted"/>
<evidence type="ECO:0000256" key="5">
    <source>
        <dbReference type="ARBA" id="ARBA00022840"/>
    </source>
</evidence>
<keyword evidence="5" id="KW-0067">ATP-binding</keyword>
<dbReference type="AlphaFoldDB" id="A0A061DR39"/>
<organism evidence="8 9">
    <name type="scientific">Theobroma cacao</name>
    <name type="common">Cacao</name>
    <name type="synonym">Cocoa</name>
    <dbReference type="NCBI Taxonomy" id="3641"/>
    <lineage>
        <taxon>Eukaryota</taxon>
        <taxon>Viridiplantae</taxon>
        <taxon>Streptophyta</taxon>
        <taxon>Embryophyta</taxon>
        <taxon>Tracheophyta</taxon>
        <taxon>Spermatophyta</taxon>
        <taxon>Magnoliopsida</taxon>
        <taxon>eudicotyledons</taxon>
        <taxon>Gunneridae</taxon>
        <taxon>Pentapetalae</taxon>
        <taxon>rosids</taxon>
        <taxon>malvids</taxon>
        <taxon>Malvales</taxon>
        <taxon>Malvaceae</taxon>
        <taxon>Byttnerioideae</taxon>
        <taxon>Theobroma</taxon>
    </lineage>
</organism>
<evidence type="ECO:0000313" key="9">
    <source>
        <dbReference type="Proteomes" id="UP000026915"/>
    </source>
</evidence>
<dbReference type="InterPro" id="IPR001245">
    <property type="entry name" value="Ser-Thr/Tyr_kinase_cat_dom"/>
</dbReference>
<evidence type="ECO:0000256" key="1">
    <source>
        <dbReference type="ARBA" id="ARBA00022553"/>
    </source>
</evidence>
<evidence type="ECO:0000256" key="3">
    <source>
        <dbReference type="ARBA" id="ARBA00022741"/>
    </source>
</evidence>
<evidence type="ECO:0000256" key="6">
    <source>
        <dbReference type="SAM" id="MobiDB-lite"/>
    </source>
</evidence>
<dbReference type="OMA" id="ATWIIID"/>
<dbReference type="PROSITE" id="PS50011">
    <property type="entry name" value="PROTEIN_KINASE_DOM"/>
    <property type="match status" value="1"/>
</dbReference>
<dbReference type="Gene3D" id="3.30.200.20">
    <property type="entry name" value="Phosphorylase Kinase, domain 1"/>
    <property type="match status" value="1"/>
</dbReference>
<reference evidence="8 9" key="1">
    <citation type="journal article" date="2013" name="Genome Biol.">
        <title>The genome sequence of the most widely cultivated cacao type and its use to identify candidate genes regulating pod color.</title>
        <authorList>
            <person name="Motamayor J.C."/>
            <person name="Mockaitis K."/>
            <person name="Schmutz J."/>
            <person name="Haiminen N."/>
            <person name="Iii D.L."/>
            <person name="Cornejo O."/>
            <person name="Findley S.D."/>
            <person name="Zheng P."/>
            <person name="Utro F."/>
            <person name="Royaert S."/>
            <person name="Saski C."/>
            <person name="Jenkins J."/>
            <person name="Podicheti R."/>
            <person name="Zhao M."/>
            <person name="Scheffler B.E."/>
            <person name="Stack J.C."/>
            <person name="Feltus F.A."/>
            <person name="Mustiga G.M."/>
            <person name="Amores F."/>
            <person name="Phillips W."/>
            <person name="Marelli J.P."/>
            <person name="May G.D."/>
            <person name="Shapiro H."/>
            <person name="Ma J."/>
            <person name="Bustamante C.D."/>
            <person name="Schnell R.J."/>
            <person name="Main D."/>
            <person name="Gilbert D."/>
            <person name="Parida L."/>
            <person name="Kuhn D.N."/>
        </authorList>
    </citation>
    <scope>NUCLEOTIDE SEQUENCE [LARGE SCALE GENOMIC DNA]</scope>
    <source>
        <strain evidence="9">cv. Matina 1-6</strain>
    </source>
</reference>
<dbReference type="EMBL" id="CM001879">
    <property type="protein sequence ID" value="EOX95150.1"/>
    <property type="molecule type" value="Genomic_DNA"/>
</dbReference>
<dbReference type="GO" id="GO:0005524">
    <property type="term" value="F:ATP binding"/>
    <property type="evidence" value="ECO:0007669"/>
    <property type="project" value="UniProtKB-KW"/>
</dbReference>
<evidence type="ECO:0000259" key="7">
    <source>
        <dbReference type="PROSITE" id="PS50011"/>
    </source>
</evidence>
<protein>
    <submittedName>
        <fullName evidence="8">Serine-threonine protein kinase, plant-type, putative isoform 1</fullName>
    </submittedName>
</protein>
<gene>
    <name evidence="8" type="ORF">TCM_004704</name>
</gene>
<dbReference type="GO" id="GO:0004672">
    <property type="term" value="F:protein kinase activity"/>
    <property type="evidence" value="ECO:0007669"/>
    <property type="project" value="InterPro"/>
</dbReference>
<evidence type="ECO:0000256" key="2">
    <source>
        <dbReference type="ARBA" id="ARBA00022679"/>
    </source>
</evidence>
<accession>A0A061DR39</accession>
<dbReference type="PANTHER" id="PTHR47983">
    <property type="entry name" value="PTO-INTERACTING PROTEIN 1-LIKE"/>
    <property type="match status" value="1"/>
</dbReference>
<dbReference type="PROSITE" id="PS00108">
    <property type="entry name" value="PROTEIN_KINASE_ST"/>
    <property type="match status" value="1"/>
</dbReference>
<dbReference type="InterPro" id="IPR008271">
    <property type="entry name" value="Ser/Thr_kinase_AS"/>
</dbReference>
<keyword evidence="4 8" id="KW-0418">Kinase</keyword>
<feature type="region of interest" description="Disordered" evidence="6">
    <location>
        <begin position="194"/>
        <end position="219"/>
    </location>
</feature>
<keyword evidence="1" id="KW-0597">Phosphoprotein</keyword>
<dbReference type="HOGENOM" id="CLU_539018_0_0_1"/>
<evidence type="ECO:0000313" key="8">
    <source>
        <dbReference type="EMBL" id="EOX95150.1"/>
    </source>
</evidence>
<keyword evidence="9" id="KW-1185">Reference proteome</keyword>